<dbReference type="InterPro" id="IPR050708">
    <property type="entry name" value="T6SS_VgrG/RHS"/>
</dbReference>
<evidence type="ECO:0000256" key="1">
    <source>
        <dbReference type="ARBA" id="ARBA00022737"/>
    </source>
</evidence>
<dbReference type="Pfam" id="PF05593">
    <property type="entry name" value="RHS_repeat"/>
    <property type="match status" value="3"/>
</dbReference>
<dbReference type="PANTHER" id="PTHR32305:SF15">
    <property type="entry name" value="PROTEIN RHSA-RELATED"/>
    <property type="match status" value="1"/>
</dbReference>
<evidence type="ECO:0000313" key="6">
    <source>
        <dbReference type="EMBL" id="CUV59888.1"/>
    </source>
</evidence>
<dbReference type="Pfam" id="PF25023">
    <property type="entry name" value="TEN_YD-shell"/>
    <property type="match status" value="1"/>
</dbReference>
<evidence type="ECO:0000313" key="4">
    <source>
        <dbReference type="EMBL" id="CUV34185.1"/>
    </source>
</evidence>
<organism evidence="3">
    <name type="scientific">Ralstonia solanacearum</name>
    <name type="common">Pseudomonas solanacearum</name>
    <dbReference type="NCBI Taxonomy" id="305"/>
    <lineage>
        <taxon>Bacteria</taxon>
        <taxon>Pseudomonadati</taxon>
        <taxon>Pseudomonadota</taxon>
        <taxon>Betaproteobacteria</taxon>
        <taxon>Burkholderiales</taxon>
        <taxon>Burkholderiaceae</taxon>
        <taxon>Ralstonia</taxon>
        <taxon>Ralstonia solanacearum species complex</taxon>
    </lineage>
</organism>
<dbReference type="EMBL" id="LN899826">
    <property type="protein sequence ID" value="CUV42702.1"/>
    <property type="molecule type" value="Genomic_DNA"/>
</dbReference>
<dbReference type="EMBL" id="LN899823">
    <property type="protein sequence ID" value="CUV25233.1"/>
    <property type="molecule type" value="Genomic_DNA"/>
</dbReference>
<dbReference type="EMBL" id="LN899825">
    <property type="protein sequence ID" value="CUV34185.1"/>
    <property type="molecule type" value="Genomic_DNA"/>
</dbReference>
<feature type="domain" description="Teneurin-like YD-shell" evidence="2">
    <location>
        <begin position="17"/>
        <end position="210"/>
    </location>
</feature>
<accession>A0A0S4USK9</accession>
<protein>
    <recommendedName>
        <fullName evidence="2">Teneurin-like YD-shell domain-containing protein</fullName>
    </recommendedName>
</protein>
<keyword evidence="1" id="KW-0677">Repeat</keyword>
<sequence>MRDDGTVFVFQLNGRAWAAIGTQDTLQPVSDAAGNVTGWQYTVIDTGAVENYAADGKLQSVRERNGRTTTLAYNAARQLTSVTAPSGRSLIFVYDNQSRVASVTIADGATTQYAYNAAGMLSTVTYPDSTTRQYVYEDSRLPTALTGVIDENGGRYVTYAYDASGHAVSSSLANGVNHYQFQYGNGNYTNVTDPTSKISAYSFLRQNGELLLTSVNAPCAACGSTRKSSSYDTDNNLIREVDYNGAVITHSYDAQHREIQRVEGAGTAAARTITTAWHPQFWNLRTQVASPTKLEVYSYDANGNLISYSETPTADMNGSQGFSATAAGPTRTTTWTYTSDGQVASSSGPRTDVATGTTYVYRPADDTNAPPQYRKGDLYQIVDPLGHTSTINRYDSNGRPLQMADANGAVTTFTYSNRGWLTSQVVTPISGAAQTTNYSYDAVGQLTKVTLPDGSSVSFTYDGAHRMTGAADSLGNSVSYTLDAMGNRTQEQSKDPSGNLARQITRVFDSMNRPLKITVGATQ</sequence>
<reference evidence="3" key="1">
    <citation type="submission" date="2015-10" db="EMBL/GenBank/DDBJ databases">
        <authorList>
            <person name="Gilbert D.G."/>
        </authorList>
    </citation>
    <scope>NUCLEOTIDE SEQUENCE</scope>
    <source>
        <strain evidence="3">Phyl III-seqv23</strain>
    </source>
</reference>
<dbReference type="AlphaFoldDB" id="A0A0S4USK9"/>
<dbReference type="PANTHER" id="PTHR32305">
    <property type="match status" value="1"/>
</dbReference>
<dbReference type="NCBIfam" id="TIGR01643">
    <property type="entry name" value="YD_repeat_2x"/>
    <property type="match status" value="3"/>
</dbReference>
<name>A0A0S4USK9_RALSL</name>
<dbReference type="Gene3D" id="2.180.10.10">
    <property type="entry name" value="RHS repeat-associated core"/>
    <property type="match status" value="2"/>
</dbReference>
<proteinExistence type="predicted"/>
<dbReference type="InterPro" id="IPR056823">
    <property type="entry name" value="TEN-like_YD-shell"/>
</dbReference>
<evidence type="ECO:0000313" key="5">
    <source>
        <dbReference type="EMBL" id="CUV42702.1"/>
    </source>
</evidence>
<gene>
    <name evidence="6" type="ORF">RD1301_v1_620033</name>
    <name evidence="3" type="ORF">RUN1744_v1_840160</name>
    <name evidence="4" type="ORF">TD1301_v1_810006</name>
    <name evidence="5" type="ORF">TF3108_v1_1460005</name>
</gene>
<dbReference type="InterPro" id="IPR006530">
    <property type="entry name" value="YD"/>
</dbReference>
<dbReference type="InterPro" id="IPR031325">
    <property type="entry name" value="RHS_repeat"/>
</dbReference>
<evidence type="ECO:0000259" key="2">
    <source>
        <dbReference type="Pfam" id="PF25023"/>
    </source>
</evidence>
<evidence type="ECO:0000313" key="3">
    <source>
        <dbReference type="EMBL" id="CUV25233.1"/>
    </source>
</evidence>
<dbReference type="EMBL" id="LN899822">
    <property type="protein sequence ID" value="CUV59888.1"/>
    <property type="molecule type" value="Genomic_DNA"/>
</dbReference>